<proteinExistence type="predicted"/>
<reference evidence="1" key="1">
    <citation type="submission" date="2021-01" db="EMBL/GenBank/DDBJ databases">
        <authorList>
            <consortium name="Genoscope - CEA"/>
            <person name="William W."/>
        </authorList>
    </citation>
    <scope>NUCLEOTIDE SEQUENCE</scope>
</reference>
<dbReference type="EMBL" id="CAJJDN010000048">
    <property type="protein sequence ID" value="CAD8085159.1"/>
    <property type="molecule type" value="Genomic_DNA"/>
</dbReference>
<dbReference type="AlphaFoldDB" id="A0A8S1N122"/>
<protein>
    <submittedName>
        <fullName evidence="1">Uncharacterized protein</fullName>
    </submittedName>
</protein>
<evidence type="ECO:0000313" key="2">
    <source>
        <dbReference type="Proteomes" id="UP000692954"/>
    </source>
</evidence>
<name>A0A8S1N122_9CILI</name>
<dbReference type="Proteomes" id="UP000692954">
    <property type="component" value="Unassembled WGS sequence"/>
</dbReference>
<gene>
    <name evidence="1" type="ORF">PSON_ATCC_30995.1.T0480009</name>
</gene>
<evidence type="ECO:0000313" key="1">
    <source>
        <dbReference type="EMBL" id="CAD8085159.1"/>
    </source>
</evidence>
<accession>A0A8S1N122</accession>
<keyword evidence="2" id="KW-1185">Reference proteome</keyword>
<sequence length="138" mass="16515">MYHLLLTVDYISKGLMHRDLKPEKTLFQKPQDYQKLKRGNFELPVIQNDIPYLYLNGELQKMLLQKLKKIKNEVEIVKSLFVELYSININWGDFSTKEHKITETQRNVKQIQKILNKMFYLLNQKILGLKLLKTNPQH</sequence>
<comment type="caution">
    <text evidence="1">The sequence shown here is derived from an EMBL/GenBank/DDBJ whole genome shotgun (WGS) entry which is preliminary data.</text>
</comment>
<organism evidence="1 2">
    <name type="scientific">Paramecium sonneborni</name>
    <dbReference type="NCBI Taxonomy" id="65129"/>
    <lineage>
        <taxon>Eukaryota</taxon>
        <taxon>Sar</taxon>
        <taxon>Alveolata</taxon>
        <taxon>Ciliophora</taxon>
        <taxon>Intramacronucleata</taxon>
        <taxon>Oligohymenophorea</taxon>
        <taxon>Peniculida</taxon>
        <taxon>Parameciidae</taxon>
        <taxon>Paramecium</taxon>
    </lineage>
</organism>